<dbReference type="RefSeq" id="WP_013486128.1">
    <property type="nucleotide sequence ID" value="NC_014828.1"/>
</dbReference>
<name>E6U4H3_ETHHY</name>
<evidence type="ECO:0000313" key="1">
    <source>
        <dbReference type="EMBL" id="ADU27780.1"/>
    </source>
</evidence>
<accession>E6U4H3</accession>
<evidence type="ECO:0000313" key="2">
    <source>
        <dbReference type="Proteomes" id="UP000001551"/>
    </source>
</evidence>
<proteinExistence type="predicted"/>
<dbReference type="eggNOG" id="COG1613">
    <property type="taxonomic scope" value="Bacteria"/>
</dbReference>
<organism evidence="1 2">
    <name type="scientific">Ethanoligenens harbinense (strain DSM 18485 / JCM 12961 / CGMCC 1.5033 / YUAN-3)</name>
    <dbReference type="NCBI Taxonomy" id="663278"/>
    <lineage>
        <taxon>Bacteria</taxon>
        <taxon>Bacillati</taxon>
        <taxon>Bacillota</taxon>
        <taxon>Clostridia</taxon>
        <taxon>Eubacteriales</taxon>
        <taxon>Oscillospiraceae</taxon>
        <taxon>Ethanoligenens</taxon>
    </lineage>
</organism>
<dbReference type="AlphaFoldDB" id="E6U4H3"/>
<keyword evidence="2" id="KW-1185">Reference proteome</keyword>
<gene>
    <name evidence="1" type="ordered locus">Ethha_2266</name>
</gene>
<protein>
    <submittedName>
        <fullName evidence="1">Uncharacterized protein</fullName>
    </submittedName>
</protein>
<dbReference type="STRING" id="663278.Ethha_2266"/>
<dbReference type="EMBL" id="CP002400">
    <property type="protein sequence ID" value="ADU27780.1"/>
    <property type="molecule type" value="Genomic_DNA"/>
</dbReference>
<dbReference type="HOGENOM" id="CLU_028459_1_1_9"/>
<dbReference type="SUPFAM" id="SSF53850">
    <property type="entry name" value="Periplasmic binding protein-like II"/>
    <property type="match status" value="1"/>
</dbReference>
<reference evidence="1 2" key="1">
    <citation type="submission" date="2010-12" db="EMBL/GenBank/DDBJ databases">
        <title>Complete sequence of Ethanoligenens harbinense YUAN-3.</title>
        <authorList>
            <person name="Lucas S."/>
            <person name="Copeland A."/>
            <person name="Lapidus A."/>
            <person name="Cheng J.-F."/>
            <person name="Bruce D."/>
            <person name="Goodwin L."/>
            <person name="Pitluck S."/>
            <person name="Chertkov O."/>
            <person name="Misra M."/>
            <person name="Detter J.C."/>
            <person name="Han C."/>
            <person name="Tapia R."/>
            <person name="Land M."/>
            <person name="Hauser L."/>
            <person name="Jeffries C."/>
            <person name="Kyrpides N."/>
            <person name="Ivanova N."/>
            <person name="Mikhailova N."/>
            <person name="Wang A."/>
            <person name="Mouttaki H."/>
            <person name="He Z."/>
            <person name="Zhou J."/>
            <person name="Hemme C.L."/>
            <person name="Woyke T."/>
        </authorList>
    </citation>
    <scope>NUCLEOTIDE SEQUENCE [LARGE SCALE GENOMIC DNA]</scope>
    <source>
        <strain evidence="2">DSM 18485 / JCM 12961 / CGMCC 1.5033 / YUAN-3</strain>
    </source>
</reference>
<dbReference type="Proteomes" id="UP000001551">
    <property type="component" value="Chromosome"/>
</dbReference>
<dbReference type="KEGG" id="eha:Ethha_2266"/>
<sequence length="361" mass="38535">MKRKLIGFLILAAAIVAVVVIKLGIGGGTGAPSVKQVTLTGLIGSEKEGLLQDASVQKILKDKYGITLDYQKAGSIEMAEGSTAGLDFLFPSSQTAVEVFRQRNIKNAGTQTVLNSPLVVYSWADVTGALEKQGIVRTDNGVSYIIDMPKMVSLMNTGAKWSDIGLNNLYGKIVLQSTDPESSNSGNLFSGLLADILNNGTAVDSTSVQAVLPQLKTYFGNLGYMQESSAYLFDQYTNTGEGACPLIVGYESQIIEFAAEKPAVWTKVKSNMRILYPVPTLWSAHTIIALDDKAKVLLNAFKDPQIQAIAWKKHGFRTGVSGVVNNVGDVPVAGVPAQITQVIQTPSPDVINAILAALKNQ</sequence>